<dbReference type="AlphaFoldDB" id="T0K5R0"/>
<dbReference type="HOGENOM" id="CLU_3377045_0_0_1"/>
<evidence type="ECO:0000313" key="2">
    <source>
        <dbReference type="Proteomes" id="UP000015530"/>
    </source>
</evidence>
<evidence type="ECO:0000313" key="1">
    <source>
        <dbReference type="EMBL" id="EQB48298.1"/>
    </source>
</evidence>
<organism evidence="1 2">
    <name type="scientific">Colletotrichum gloeosporioides (strain Cg-14)</name>
    <name type="common">Anthracnose fungus</name>
    <name type="synonym">Glomerella cingulata</name>
    <dbReference type="NCBI Taxonomy" id="1237896"/>
    <lineage>
        <taxon>Eukaryota</taxon>
        <taxon>Fungi</taxon>
        <taxon>Dikarya</taxon>
        <taxon>Ascomycota</taxon>
        <taxon>Pezizomycotina</taxon>
        <taxon>Sordariomycetes</taxon>
        <taxon>Hypocreomycetidae</taxon>
        <taxon>Glomerellales</taxon>
        <taxon>Glomerellaceae</taxon>
        <taxon>Colletotrichum</taxon>
        <taxon>Colletotrichum gloeosporioides species complex</taxon>
    </lineage>
</organism>
<accession>T0K5R0</accession>
<dbReference type="Proteomes" id="UP000015530">
    <property type="component" value="Unassembled WGS sequence"/>
</dbReference>
<dbReference type="EMBL" id="AMYD01002655">
    <property type="protein sequence ID" value="EQB48298.1"/>
    <property type="molecule type" value="Genomic_DNA"/>
</dbReference>
<proteinExistence type="predicted"/>
<gene>
    <name evidence="1" type="ORF">CGLO_12482</name>
</gene>
<sequence length="34" mass="3944">MGANHKKSGVKIRLSVPVIARDMTRIRFVFFRIV</sequence>
<name>T0K5R0_COLGC</name>
<protein>
    <submittedName>
        <fullName evidence="1">Uncharacterized protein</fullName>
    </submittedName>
</protein>
<comment type="caution">
    <text evidence="1">The sequence shown here is derived from an EMBL/GenBank/DDBJ whole genome shotgun (WGS) entry which is preliminary data.</text>
</comment>
<reference evidence="2" key="1">
    <citation type="journal article" date="2013" name="Mol. Plant Microbe Interact.">
        <title>Global aspects of pacC regulation of pathogenicity genes in Colletotrichum gloeosporioides as revealed by transcriptome analysis.</title>
        <authorList>
            <person name="Alkan N."/>
            <person name="Meng X."/>
            <person name="Friedlander G."/>
            <person name="Reuveni E."/>
            <person name="Sukno S."/>
            <person name="Sherman A."/>
            <person name="Thon M."/>
            <person name="Fluhr R."/>
            <person name="Prusky D."/>
        </authorList>
    </citation>
    <scope>NUCLEOTIDE SEQUENCE [LARGE SCALE GENOMIC DNA]</scope>
    <source>
        <strain evidence="2">Cg-14</strain>
    </source>
</reference>